<dbReference type="Gene3D" id="2.170.130.10">
    <property type="entry name" value="TonB-dependent receptor, plug domain"/>
    <property type="match status" value="1"/>
</dbReference>
<sequence>MAPTSNEDSSAAPNDTIVMEAFVTTGSNIQRMDAETVLPVTLFDNAQIEARDAETSFDLLAGIPQITEFPKNETSVNSVASRGGNAAASLRGIGQSNTLVLMNGRRVPFNPVSSLSPADSTVNINTLPAVGLQQIEVLRDGASAIYGADAVAGVINYISDTNLQGGTMSLRFGATEHGGGMSSQATLSYGTVFAEGRGHWISTFNIFNRDAIYFRERDRSASTNRLDEARPPFDAPGGPYDGRSSTTNWPSFRLGADATSGQVYWFYPVNGTPQVTTSSLPRDLYMNYAEYQIGQPFATRGSLFSRVEFEISPKLTAFGEVLGYMSNSKTGRQAISIRSSDARVTLSEGNPYNPFGSAFYEVGGANGTKIDGEPRPITIATKLAMDGGPERVEATDRMYRILGGLRGQFGESTWNWEAAAMFGAYRITDRAINSIRESLIKTAALRTTPDAYNPFDYTFKVENGQVVADQPYSNPAEVIDYYTQSANRIGHSRLGSVDARASGNIFDLWAGPLATSVGLEWRYEEKVDYKDPYVGTNPEDDPTVDQGNNDILVMSPKYNYAASRTVASAYAEAVLPLARPDNDVPLVYSLEATASVRFEDYSDFGNTTKPKFGLNWKPNDWIMVRASLNEGFHAPDLTDMNQPTSFTVATPPGALDVVRSNYFTSAGQAADSRVLTRTYSSPNPDLMPEESEGFSAGIVVEVPGVKGLTVSVDYWEIEQTNLVLNQTRSTGDDEALLLAYTQQQLAAGVDIMDIDVGYHEDPDSIDTYVGDPYTLRAPVNDDDRARFAATYANLPQSEWMAPVGRWIGTTRQLINGTGEAFTNGVDYQIDYNLPQTPWGSFRFNTTWSQFIEKYTQDTPTSPIDDDIVSLELPEWKSSTTLVWNSGPWNASINATYQSAIRTDATTTLAGYEGAGSPSYIAVVYNDGQTYYYEKGDSQLQINLGLSYKFGDDARSWLRNTRVRLGVNNVLDEEPALYDADGTGYTGGTGTSLWIGRAYSLSLTREF</sequence>
<feature type="domain" description="TonB-dependent receptor-like beta-barrel" evidence="6">
    <location>
        <begin position="464"/>
        <end position="969"/>
    </location>
</feature>
<evidence type="ECO:0000313" key="8">
    <source>
        <dbReference type="EMBL" id="WRQ89056.1"/>
    </source>
</evidence>
<proteinExistence type="inferred from homology"/>
<keyword evidence="4" id="KW-0798">TonB box</keyword>
<dbReference type="EMBL" id="CP139781">
    <property type="protein sequence ID" value="WRQ89056.1"/>
    <property type="molecule type" value="Genomic_DNA"/>
</dbReference>
<organism evidence="8 9">
    <name type="scientific">Actomonas aquatica</name>
    <dbReference type="NCBI Taxonomy" id="2866162"/>
    <lineage>
        <taxon>Bacteria</taxon>
        <taxon>Pseudomonadati</taxon>
        <taxon>Verrucomicrobiota</taxon>
        <taxon>Opitutia</taxon>
        <taxon>Opitutales</taxon>
        <taxon>Opitutaceae</taxon>
        <taxon>Actomonas</taxon>
    </lineage>
</organism>
<gene>
    <name evidence="8" type="ORF">K1X11_006525</name>
</gene>
<protein>
    <submittedName>
        <fullName evidence="8">TonB-dependent receptor</fullName>
    </submittedName>
</protein>
<dbReference type="Proteomes" id="UP000738431">
    <property type="component" value="Chromosome"/>
</dbReference>
<comment type="subcellular location">
    <subcellularLocation>
        <location evidence="1 4">Cell outer membrane</location>
    </subcellularLocation>
</comment>
<dbReference type="Gene3D" id="2.40.170.20">
    <property type="entry name" value="TonB-dependent receptor, beta-barrel domain"/>
    <property type="match status" value="1"/>
</dbReference>
<evidence type="ECO:0000256" key="3">
    <source>
        <dbReference type="ARBA" id="ARBA00023237"/>
    </source>
</evidence>
<dbReference type="SUPFAM" id="SSF56935">
    <property type="entry name" value="Porins"/>
    <property type="match status" value="1"/>
</dbReference>
<dbReference type="PANTHER" id="PTHR47234:SF2">
    <property type="entry name" value="TONB-DEPENDENT RECEPTOR"/>
    <property type="match status" value="1"/>
</dbReference>
<dbReference type="InterPro" id="IPR012910">
    <property type="entry name" value="Plug_dom"/>
</dbReference>
<keyword evidence="8" id="KW-0675">Receptor</keyword>
<dbReference type="Pfam" id="PF07715">
    <property type="entry name" value="Plug"/>
    <property type="match status" value="1"/>
</dbReference>
<feature type="region of interest" description="Disordered" evidence="5">
    <location>
        <begin position="221"/>
        <end position="244"/>
    </location>
</feature>
<dbReference type="RefSeq" id="WP_221030929.1">
    <property type="nucleotide sequence ID" value="NZ_CP139781.1"/>
</dbReference>
<dbReference type="Pfam" id="PF00593">
    <property type="entry name" value="TonB_dep_Rec_b-barrel"/>
    <property type="match status" value="1"/>
</dbReference>
<evidence type="ECO:0000256" key="4">
    <source>
        <dbReference type="RuleBase" id="RU003357"/>
    </source>
</evidence>
<accession>A0ABZ1CC89</accession>
<dbReference type="PANTHER" id="PTHR47234">
    <property type="match status" value="1"/>
</dbReference>
<name>A0ABZ1CC89_9BACT</name>
<comment type="similarity">
    <text evidence="4">Belongs to the TonB-dependent receptor family.</text>
</comment>
<evidence type="ECO:0000256" key="1">
    <source>
        <dbReference type="ARBA" id="ARBA00004442"/>
    </source>
</evidence>
<evidence type="ECO:0000259" key="7">
    <source>
        <dbReference type="Pfam" id="PF07715"/>
    </source>
</evidence>
<evidence type="ECO:0000256" key="5">
    <source>
        <dbReference type="SAM" id="MobiDB-lite"/>
    </source>
</evidence>
<keyword evidence="3" id="KW-0998">Cell outer membrane</keyword>
<keyword evidence="9" id="KW-1185">Reference proteome</keyword>
<feature type="compositionally biased region" description="Basic and acidic residues" evidence="5">
    <location>
        <begin position="221"/>
        <end position="231"/>
    </location>
</feature>
<dbReference type="InterPro" id="IPR036942">
    <property type="entry name" value="Beta-barrel_TonB_sf"/>
</dbReference>
<evidence type="ECO:0000259" key="6">
    <source>
        <dbReference type="Pfam" id="PF00593"/>
    </source>
</evidence>
<dbReference type="InterPro" id="IPR000531">
    <property type="entry name" value="Beta-barrel_TonB"/>
</dbReference>
<dbReference type="InterPro" id="IPR037066">
    <property type="entry name" value="Plug_dom_sf"/>
</dbReference>
<evidence type="ECO:0000256" key="2">
    <source>
        <dbReference type="ARBA" id="ARBA00023136"/>
    </source>
</evidence>
<keyword evidence="2 4" id="KW-0472">Membrane</keyword>
<reference evidence="8 9" key="1">
    <citation type="submission" date="2023-12" db="EMBL/GenBank/DDBJ databases">
        <title>Description of an unclassified Opitutus bacterium of Verrucomicrobiota.</title>
        <authorList>
            <person name="Zhang D.-F."/>
        </authorList>
    </citation>
    <scope>NUCLEOTIDE SEQUENCE [LARGE SCALE GENOMIC DNA]</scope>
    <source>
        <strain evidence="8 9">WL0086</strain>
    </source>
</reference>
<feature type="domain" description="TonB-dependent receptor plug" evidence="7">
    <location>
        <begin position="35"/>
        <end position="154"/>
    </location>
</feature>
<evidence type="ECO:0000313" key="9">
    <source>
        <dbReference type="Proteomes" id="UP000738431"/>
    </source>
</evidence>